<accession>A0A811PJS2</accession>
<organism evidence="2 3">
    <name type="scientific">Miscanthus lutarioriparius</name>
    <dbReference type="NCBI Taxonomy" id="422564"/>
    <lineage>
        <taxon>Eukaryota</taxon>
        <taxon>Viridiplantae</taxon>
        <taxon>Streptophyta</taxon>
        <taxon>Embryophyta</taxon>
        <taxon>Tracheophyta</taxon>
        <taxon>Spermatophyta</taxon>
        <taxon>Magnoliopsida</taxon>
        <taxon>Liliopsida</taxon>
        <taxon>Poales</taxon>
        <taxon>Poaceae</taxon>
        <taxon>PACMAD clade</taxon>
        <taxon>Panicoideae</taxon>
        <taxon>Andropogonodae</taxon>
        <taxon>Andropogoneae</taxon>
        <taxon>Saccharinae</taxon>
        <taxon>Miscanthus</taxon>
    </lineage>
</organism>
<evidence type="ECO:0000313" key="2">
    <source>
        <dbReference type="EMBL" id="CAD6245946.1"/>
    </source>
</evidence>
<feature type="region of interest" description="Disordered" evidence="1">
    <location>
        <begin position="1"/>
        <end position="32"/>
    </location>
</feature>
<reference evidence="2" key="1">
    <citation type="submission" date="2020-10" db="EMBL/GenBank/DDBJ databases">
        <authorList>
            <person name="Han B."/>
            <person name="Lu T."/>
            <person name="Zhao Q."/>
            <person name="Huang X."/>
            <person name="Zhao Y."/>
        </authorList>
    </citation>
    <scope>NUCLEOTIDE SEQUENCE</scope>
</reference>
<dbReference type="EMBL" id="CAJGYO010000007">
    <property type="protein sequence ID" value="CAD6245946.1"/>
    <property type="molecule type" value="Genomic_DNA"/>
</dbReference>
<keyword evidence="3" id="KW-1185">Reference proteome</keyword>
<comment type="caution">
    <text evidence="2">The sequence shown here is derived from an EMBL/GenBank/DDBJ whole genome shotgun (WGS) entry which is preliminary data.</text>
</comment>
<evidence type="ECO:0000256" key="1">
    <source>
        <dbReference type="SAM" id="MobiDB-lite"/>
    </source>
</evidence>
<gene>
    <name evidence="2" type="ORF">NCGR_LOCUS30227</name>
</gene>
<protein>
    <submittedName>
        <fullName evidence="2">Uncharacterized protein</fullName>
    </submittedName>
</protein>
<evidence type="ECO:0000313" key="3">
    <source>
        <dbReference type="Proteomes" id="UP000604825"/>
    </source>
</evidence>
<dbReference type="Proteomes" id="UP000604825">
    <property type="component" value="Unassembled WGS sequence"/>
</dbReference>
<sequence length="96" mass="10177">MSPPQLNSSAAGRTVSSAARHQQPASSHLLAQSAPSLPQLHLLCPTQPRSSRTGCHCTICAGDRLTPPPQQQQRATSLGWALRVQKLESPSMAAVE</sequence>
<proteinExistence type="predicted"/>
<name>A0A811PJS2_9POAL</name>
<dbReference type="AlphaFoldDB" id="A0A811PJS2"/>